<dbReference type="InterPro" id="IPR024079">
    <property type="entry name" value="MetalloPept_cat_dom_sf"/>
</dbReference>
<organism evidence="3 4">
    <name type="scientific">Haemonchus contortus</name>
    <name type="common">Barber pole worm</name>
    <dbReference type="NCBI Taxonomy" id="6289"/>
    <lineage>
        <taxon>Eukaryota</taxon>
        <taxon>Metazoa</taxon>
        <taxon>Ecdysozoa</taxon>
        <taxon>Nematoda</taxon>
        <taxon>Chromadorea</taxon>
        <taxon>Rhabditida</taxon>
        <taxon>Rhabditina</taxon>
        <taxon>Rhabditomorpha</taxon>
        <taxon>Strongyloidea</taxon>
        <taxon>Trichostrongylidae</taxon>
        <taxon>Haemonchus</taxon>
    </lineage>
</organism>
<keyword evidence="3" id="KW-1185">Reference proteome</keyword>
<protein>
    <submittedName>
        <fullName evidence="4">Peptidase M12A domain-containing protein</fullName>
    </submittedName>
</protein>
<evidence type="ECO:0000313" key="3">
    <source>
        <dbReference type="Proteomes" id="UP000025227"/>
    </source>
</evidence>
<keyword evidence="2" id="KW-0732">Signal</keyword>
<feature type="compositionally biased region" description="Acidic residues" evidence="1">
    <location>
        <begin position="305"/>
        <end position="314"/>
    </location>
</feature>
<dbReference type="Proteomes" id="UP000025227">
    <property type="component" value="Unplaced"/>
</dbReference>
<evidence type="ECO:0000256" key="1">
    <source>
        <dbReference type="SAM" id="MobiDB-lite"/>
    </source>
</evidence>
<accession>A0A7I4Y3V5</accession>
<reference evidence="4" key="1">
    <citation type="submission" date="2020-12" db="UniProtKB">
        <authorList>
            <consortium name="WormBaseParasite"/>
        </authorList>
    </citation>
    <scope>IDENTIFICATION</scope>
    <source>
        <strain evidence="4">MHco3</strain>
    </source>
</reference>
<dbReference type="OMA" id="NANTEVD"/>
<evidence type="ECO:0000256" key="2">
    <source>
        <dbReference type="SAM" id="SignalP"/>
    </source>
</evidence>
<name>A0A7I4Y3V5_HAECO</name>
<sequence length="353" mass="40086">MRLALLTLLLAVAVSGGFFGRIKEKTKEIFSTGNHFAQKLKNATKIGFQKFLMKTGLVKIRDKFRKVKDKVLKLLQLTPEMLKSLKERLKKMRLFKRDKVQAIGDTVTEINANTKVDKVLYQADILLTPGSANNTKLTMVPFDTNYQQTLGSPFISFIELSMINEHYDCKKKCDPRTSVKCEMGGFPHPRDCKKCICPGGYAGDRCTEKPSECGDIINASRTWEALIDIVGPGVRYQEDFSTCDYWIESPNNTVIEVKLLGYSSGVSIDGCPYAGVEIKTNKDQTLTGYSSGEPLIEDSDKHEEGEEEEEEHEEGENVKEGEEEEEGEEYEEYEYGEYEEDEQVRPCVDYHRE</sequence>
<feature type="region of interest" description="Disordered" evidence="1">
    <location>
        <begin position="284"/>
        <end position="353"/>
    </location>
</feature>
<feature type="signal peptide" evidence="2">
    <location>
        <begin position="1"/>
        <end position="16"/>
    </location>
</feature>
<feature type="chain" id="PRO_5029659734" evidence="2">
    <location>
        <begin position="17"/>
        <end position="353"/>
    </location>
</feature>
<dbReference type="Gene3D" id="3.40.390.10">
    <property type="entry name" value="Collagenase (Catalytic Domain)"/>
    <property type="match status" value="1"/>
</dbReference>
<proteinExistence type="predicted"/>
<evidence type="ECO:0000313" key="4">
    <source>
        <dbReference type="WBParaSite" id="HCON_00047940-00001"/>
    </source>
</evidence>
<dbReference type="WBParaSite" id="HCON_00047940-00001">
    <property type="protein sequence ID" value="HCON_00047940-00001"/>
    <property type="gene ID" value="HCON_00047940"/>
</dbReference>
<dbReference type="GO" id="GO:0008237">
    <property type="term" value="F:metallopeptidase activity"/>
    <property type="evidence" value="ECO:0007669"/>
    <property type="project" value="InterPro"/>
</dbReference>
<dbReference type="OrthoDB" id="5819035at2759"/>
<dbReference type="AlphaFoldDB" id="A0A7I4Y3V5"/>
<feature type="compositionally biased region" description="Acidic residues" evidence="1">
    <location>
        <begin position="321"/>
        <end position="342"/>
    </location>
</feature>